<protein>
    <submittedName>
        <fullName evidence="1">Uncharacterized protein</fullName>
    </submittedName>
</protein>
<keyword evidence="2" id="KW-1185">Reference proteome</keyword>
<dbReference type="Proteomes" id="UP000005954">
    <property type="component" value="Unassembled WGS sequence"/>
</dbReference>
<gene>
    <name evidence="1" type="ORF">ISM_03745</name>
</gene>
<evidence type="ECO:0000313" key="2">
    <source>
        <dbReference type="Proteomes" id="UP000005954"/>
    </source>
</evidence>
<name>A3SJ41_ROSNI</name>
<sequence>MLMPRLGQAFAQNIKCYRIIVDCQDFHFATFVHSSFVSGIVTA</sequence>
<dbReference type="AlphaFoldDB" id="A3SJ41"/>
<accession>A3SJ41</accession>
<dbReference type="EMBL" id="AALY01000001">
    <property type="protein sequence ID" value="EAP77372.1"/>
    <property type="molecule type" value="Genomic_DNA"/>
</dbReference>
<organism evidence="1 2">
    <name type="scientific">Roseovarius nubinhibens (strain ATCC BAA-591 / DSM 15170 / ISM)</name>
    <dbReference type="NCBI Taxonomy" id="89187"/>
    <lineage>
        <taxon>Bacteria</taxon>
        <taxon>Pseudomonadati</taxon>
        <taxon>Pseudomonadota</taxon>
        <taxon>Alphaproteobacteria</taxon>
        <taxon>Rhodobacterales</taxon>
        <taxon>Roseobacteraceae</taxon>
        <taxon>Roseovarius</taxon>
    </lineage>
</organism>
<dbReference type="HOGENOM" id="CLU_3239087_0_0_5"/>
<evidence type="ECO:0000313" key="1">
    <source>
        <dbReference type="EMBL" id="EAP77372.1"/>
    </source>
</evidence>
<comment type="caution">
    <text evidence="1">The sequence shown here is derived from an EMBL/GenBank/DDBJ whole genome shotgun (WGS) entry which is preliminary data.</text>
</comment>
<proteinExistence type="predicted"/>
<reference evidence="1 2" key="1">
    <citation type="submission" date="2005-12" db="EMBL/GenBank/DDBJ databases">
        <authorList>
            <person name="Moran M.A."/>
            <person name="Ferriera S."/>
            <person name="Johnson J."/>
            <person name="Kravitz S."/>
            <person name="Halpern A."/>
            <person name="Remington K."/>
            <person name="Beeson K."/>
            <person name="Tran B."/>
            <person name="Rogers Y.-H."/>
            <person name="Friedman R."/>
            <person name="Venter J.C."/>
        </authorList>
    </citation>
    <scope>NUCLEOTIDE SEQUENCE [LARGE SCALE GENOMIC DNA]</scope>
    <source>
        <strain evidence="2">ATCC BAA-591 / DSM 15170 / ISM</strain>
    </source>
</reference>